<protein>
    <submittedName>
        <fullName evidence="1">Uncharacterized protein</fullName>
    </submittedName>
</protein>
<accession>A0A0E9SZI1</accession>
<proteinExistence type="predicted"/>
<dbReference type="AlphaFoldDB" id="A0A0E9SZI1"/>
<sequence length="61" mass="6902">MNSLVPLLQLGCRSFKCCVKTGHFSFKLMDLLFQLSLFCAYSIKLSLKTLDVLLLGSKFQI</sequence>
<organism evidence="1">
    <name type="scientific">Anguilla anguilla</name>
    <name type="common">European freshwater eel</name>
    <name type="synonym">Muraena anguilla</name>
    <dbReference type="NCBI Taxonomy" id="7936"/>
    <lineage>
        <taxon>Eukaryota</taxon>
        <taxon>Metazoa</taxon>
        <taxon>Chordata</taxon>
        <taxon>Craniata</taxon>
        <taxon>Vertebrata</taxon>
        <taxon>Euteleostomi</taxon>
        <taxon>Actinopterygii</taxon>
        <taxon>Neopterygii</taxon>
        <taxon>Teleostei</taxon>
        <taxon>Anguilliformes</taxon>
        <taxon>Anguillidae</taxon>
        <taxon>Anguilla</taxon>
    </lineage>
</organism>
<reference evidence="1" key="1">
    <citation type="submission" date="2014-11" db="EMBL/GenBank/DDBJ databases">
        <authorList>
            <person name="Amaro Gonzalez C."/>
        </authorList>
    </citation>
    <scope>NUCLEOTIDE SEQUENCE</scope>
</reference>
<evidence type="ECO:0000313" key="1">
    <source>
        <dbReference type="EMBL" id="JAH46682.1"/>
    </source>
</evidence>
<dbReference type="EMBL" id="GBXM01061895">
    <property type="protein sequence ID" value="JAH46682.1"/>
    <property type="molecule type" value="Transcribed_RNA"/>
</dbReference>
<reference evidence="1" key="2">
    <citation type="journal article" date="2015" name="Fish Shellfish Immunol.">
        <title>Early steps in the European eel (Anguilla anguilla)-Vibrio vulnificus interaction in the gills: Role of the RtxA13 toxin.</title>
        <authorList>
            <person name="Callol A."/>
            <person name="Pajuelo D."/>
            <person name="Ebbesson L."/>
            <person name="Teles M."/>
            <person name="MacKenzie S."/>
            <person name="Amaro C."/>
        </authorList>
    </citation>
    <scope>NUCLEOTIDE SEQUENCE</scope>
</reference>
<name>A0A0E9SZI1_ANGAN</name>